<protein>
    <submittedName>
        <fullName evidence="1">Uncharacterized protein</fullName>
    </submittedName>
</protein>
<evidence type="ECO:0000313" key="2">
    <source>
        <dbReference type="Proteomes" id="UP000190675"/>
    </source>
</evidence>
<evidence type="ECO:0000313" key="1">
    <source>
        <dbReference type="EMBL" id="SHG01434.1"/>
    </source>
</evidence>
<dbReference type="Proteomes" id="UP000190675">
    <property type="component" value="Chromosome I"/>
</dbReference>
<accession>A0A1M5GCJ1</accession>
<dbReference type="EMBL" id="LT670818">
    <property type="protein sequence ID" value="SHG01434.1"/>
    <property type="molecule type" value="Genomic_DNA"/>
</dbReference>
<dbReference type="AlphaFoldDB" id="A0A1M5GCJ1"/>
<gene>
    <name evidence="1" type="ORF">SAMN05444169_0057</name>
</gene>
<organism evidence="1 2">
    <name type="scientific">Bradyrhizobium erythrophlei</name>
    <dbReference type="NCBI Taxonomy" id="1437360"/>
    <lineage>
        <taxon>Bacteria</taxon>
        <taxon>Pseudomonadati</taxon>
        <taxon>Pseudomonadota</taxon>
        <taxon>Alphaproteobacteria</taxon>
        <taxon>Hyphomicrobiales</taxon>
        <taxon>Nitrobacteraceae</taxon>
        <taxon>Bradyrhizobium</taxon>
    </lineage>
</organism>
<reference evidence="1 2" key="1">
    <citation type="submission" date="2016-11" db="EMBL/GenBank/DDBJ databases">
        <authorList>
            <person name="Jaros S."/>
            <person name="Januszkiewicz K."/>
            <person name="Wedrychowicz H."/>
        </authorList>
    </citation>
    <scope>NUCLEOTIDE SEQUENCE [LARGE SCALE GENOMIC DNA]</scope>
    <source>
        <strain evidence="1 2">GAS242</strain>
    </source>
</reference>
<proteinExistence type="predicted"/>
<sequence>MHRAWLMGGLGLFEICELVHISIVQAVLLKVTGPVDEVVWWDGSIEPLRYIPRLITD</sequence>
<name>A0A1M5GCJ1_9BRAD</name>